<dbReference type="Pfam" id="PF14659">
    <property type="entry name" value="Phage_int_SAM_3"/>
    <property type="match status" value="1"/>
</dbReference>
<keyword evidence="2" id="KW-0229">DNA integration</keyword>
<evidence type="ECO:0000259" key="6">
    <source>
        <dbReference type="PROSITE" id="PS51898"/>
    </source>
</evidence>
<dbReference type="OrthoDB" id="156970at2"/>
<dbReference type="InterPro" id="IPR004107">
    <property type="entry name" value="Integrase_SAM-like_N"/>
</dbReference>
<dbReference type="RefSeq" id="WP_149400380.1">
    <property type="nucleotide sequence ID" value="NZ_BIXY01000009.1"/>
</dbReference>
<dbReference type="EMBL" id="BIXY01000009">
    <property type="protein sequence ID" value="GCF07351.1"/>
    <property type="molecule type" value="Genomic_DNA"/>
</dbReference>
<dbReference type="PROSITE" id="PS51898">
    <property type="entry name" value="TYR_RECOMBINASE"/>
    <property type="match status" value="1"/>
</dbReference>
<dbReference type="PANTHER" id="PTHR30349">
    <property type="entry name" value="PHAGE INTEGRASE-RELATED"/>
    <property type="match status" value="1"/>
</dbReference>
<evidence type="ECO:0000313" key="9">
    <source>
        <dbReference type="Proteomes" id="UP000322530"/>
    </source>
</evidence>
<dbReference type="GO" id="GO:0003677">
    <property type="term" value="F:DNA binding"/>
    <property type="evidence" value="ECO:0007669"/>
    <property type="project" value="UniProtKB-UniRule"/>
</dbReference>
<protein>
    <submittedName>
        <fullName evidence="8">Site-specific integrase</fullName>
    </submittedName>
</protein>
<feature type="domain" description="Tyr recombinase" evidence="6">
    <location>
        <begin position="179"/>
        <end position="378"/>
    </location>
</feature>
<evidence type="ECO:0000256" key="4">
    <source>
        <dbReference type="ARBA" id="ARBA00023172"/>
    </source>
</evidence>
<reference evidence="8 9" key="1">
    <citation type="submission" date="2019-01" db="EMBL/GenBank/DDBJ databases">
        <title>Draft genome sequence of Dictyobacter sp. Uno17.</title>
        <authorList>
            <person name="Wang C.M."/>
            <person name="Zheng Y."/>
            <person name="Sakai Y."/>
            <person name="Abe K."/>
            <person name="Yokota A."/>
            <person name="Yabe S."/>
        </authorList>
    </citation>
    <scope>NUCLEOTIDE SEQUENCE [LARGE SCALE GENOMIC DNA]</scope>
    <source>
        <strain evidence="8 9">Uno17</strain>
    </source>
</reference>
<sequence>MPRQRKKGIKGNGSVFQRKDGRWVAQFLVEGTGKTKQLYAATEKEANEKLQKALQEQRQGILATGPKQKLGDHLNYWLEEVKRQKLRESTYQSYRIMIDTHINPKLGNIPLHKLTTQTIQAFYNNKAKEHQNKTKEHPSSGSVHIMHTVLHQALKYATQVRLIAYNPSDNIVLPKRTKRKVKPFTLEQSRHLIQAAQGSHLEMLITLALFTGMRHGELVTLRWEDINFENASIYVHRTGRYWGKGRFIEGDPKTEAGERIIPISHKLCDELKRYQSRQKEMRLKARGEWNDIGLVCCNTRNGGFLNHANARKSFYLLLEKANLPRIHIHDLRHTASTLMRSMGIDLKVIQEILGHSNMDMTANVYSHVLPEMQTQAAEKMNRLLKEPLSGD</sequence>
<comment type="similarity">
    <text evidence="1">Belongs to the 'phage' integrase family.</text>
</comment>
<dbReference type="InterPro" id="IPR050090">
    <property type="entry name" value="Tyrosine_recombinase_XerCD"/>
</dbReference>
<dbReference type="GO" id="GO:0015074">
    <property type="term" value="P:DNA integration"/>
    <property type="evidence" value="ECO:0007669"/>
    <property type="project" value="UniProtKB-KW"/>
</dbReference>
<accession>A0A5A5T792</accession>
<name>A0A5A5T792_9CHLR</name>
<dbReference type="Gene3D" id="1.10.150.130">
    <property type="match status" value="1"/>
</dbReference>
<dbReference type="Proteomes" id="UP000322530">
    <property type="component" value="Unassembled WGS sequence"/>
</dbReference>
<evidence type="ECO:0000256" key="1">
    <source>
        <dbReference type="ARBA" id="ARBA00008857"/>
    </source>
</evidence>
<dbReference type="SUPFAM" id="SSF56349">
    <property type="entry name" value="DNA breaking-rejoining enzymes"/>
    <property type="match status" value="1"/>
</dbReference>
<feature type="domain" description="Core-binding (CB)" evidence="7">
    <location>
        <begin position="68"/>
        <end position="158"/>
    </location>
</feature>
<dbReference type="AlphaFoldDB" id="A0A5A5T792"/>
<gene>
    <name evidence="8" type="ORF">KDI_09150</name>
</gene>
<dbReference type="GO" id="GO:0006310">
    <property type="term" value="P:DNA recombination"/>
    <property type="evidence" value="ECO:0007669"/>
    <property type="project" value="UniProtKB-KW"/>
</dbReference>
<dbReference type="InterPro" id="IPR010998">
    <property type="entry name" value="Integrase_recombinase_N"/>
</dbReference>
<dbReference type="PANTHER" id="PTHR30349:SF64">
    <property type="entry name" value="PROPHAGE INTEGRASE INTD-RELATED"/>
    <property type="match status" value="1"/>
</dbReference>
<evidence type="ECO:0000259" key="7">
    <source>
        <dbReference type="PROSITE" id="PS51900"/>
    </source>
</evidence>
<dbReference type="InterPro" id="IPR013762">
    <property type="entry name" value="Integrase-like_cat_sf"/>
</dbReference>
<organism evidence="8 9">
    <name type="scientific">Dictyobacter arantiisoli</name>
    <dbReference type="NCBI Taxonomy" id="2014874"/>
    <lineage>
        <taxon>Bacteria</taxon>
        <taxon>Bacillati</taxon>
        <taxon>Chloroflexota</taxon>
        <taxon>Ktedonobacteria</taxon>
        <taxon>Ktedonobacterales</taxon>
        <taxon>Dictyobacteraceae</taxon>
        <taxon>Dictyobacter</taxon>
    </lineage>
</organism>
<evidence type="ECO:0000256" key="5">
    <source>
        <dbReference type="PROSITE-ProRule" id="PRU01248"/>
    </source>
</evidence>
<dbReference type="Gene3D" id="1.10.443.10">
    <property type="entry name" value="Intergrase catalytic core"/>
    <property type="match status" value="1"/>
</dbReference>
<dbReference type="InterPro" id="IPR002104">
    <property type="entry name" value="Integrase_catalytic"/>
</dbReference>
<dbReference type="Pfam" id="PF00589">
    <property type="entry name" value="Phage_integrase"/>
    <property type="match status" value="1"/>
</dbReference>
<evidence type="ECO:0000313" key="8">
    <source>
        <dbReference type="EMBL" id="GCF07351.1"/>
    </source>
</evidence>
<dbReference type="PROSITE" id="PS51900">
    <property type="entry name" value="CB"/>
    <property type="match status" value="1"/>
</dbReference>
<keyword evidence="9" id="KW-1185">Reference proteome</keyword>
<dbReference type="InterPro" id="IPR044068">
    <property type="entry name" value="CB"/>
</dbReference>
<keyword evidence="4" id="KW-0233">DNA recombination</keyword>
<evidence type="ECO:0000256" key="3">
    <source>
        <dbReference type="ARBA" id="ARBA00023125"/>
    </source>
</evidence>
<keyword evidence="3 5" id="KW-0238">DNA-binding</keyword>
<proteinExistence type="inferred from homology"/>
<dbReference type="CDD" id="cd01189">
    <property type="entry name" value="INT_ICEBs1_C_like"/>
    <property type="match status" value="1"/>
</dbReference>
<dbReference type="InterPro" id="IPR011010">
    <property type="entry name" value="DNA_brk_join_enz"/>
</dbReference>
<comment type="caution">
    <text evidence="8">The sequence shown here is derived from an EMBL/GenBank/DDBJ whole genome shotgun (WGS) entry which is preliminary data.</text>
</comment>
<evidence type="ECO:0000256" key="2">
    <source>
        <dbReference type="ARBA" id="ARBA00022908"/>
    </source>
</evidence>